<evidence type="ECO:0000259" key="5">
    <source>
        <dbReference type="Pfam" id="PF25990"/>
    </source>
</evidence>
<reference evidence="6 7" key="1">
    <citation type="submission" date="2021-03" db="EMBL/GenBank/DDBJ databases">
        <title>Genomic Encyclopedia of Type Strains, Phase IV (KMG-IV): sequencing the most valuable type-strain genomes for metagenomic binning, comparative biology and taxonomic classification.</title>
        <authorList>
            <person name="Goeker M."/>
        </authorList>
    </citation>
    <scope>NUCLEOTIDE SEQUENCE [LARGE SCALE GENOMIC DNA]</scope>
    <source>
        <strain evidence="6 7">DSM 27512</strain>
    </source>
</reference>
<evidence type="ECO:0000256" key="1">
    <source>
        <dbReference type="ARBA" id="ARBA00004196"/>
    </source>
</evidence>
<sequence length="435" mass="47983">MKDKKSFLKLSRKKIIIGVLAVALISALAIGIFGRGKDEDVYVSTVNLEKGDIEKSLSVTGTIKGTDSAEISSSLSYEIISINVKEGDYVSKGQVLAVLDGKDLKREIEMAKKDYELAVLQSRESLTGNIDTSIKAQEVQLEQSILEQEEAQRQVNIKKNLHESGAIPLEELIQSEIVLERANISVELAQETLRKTKHDIEKAIEESRPKASTEKSLEIKRDVIKQKEEDLERLNIKSPIEGTVTRVNARLGRNAQNTDGNRPMFIIENLSDLKLIVSISEFDIARVSEGQEVEISADILGSDSIKGYVSRISPTGEARDQGGREMVIPVEIDIEGNDPRLIAGVSARGKVLIDRKENTFVVPFETILEEAGESYVLAVRDGIINKIKVAIGIEGDMNTEIISNDLIEGDEIILNPTMEKIDGMKVATASNQEMR</sequence>
<protein>
    <submittedName>
        <fullName evidence="6">Multidrug efflux pump subunit AcrA (Membrane-fusion protein)</fullName>
    </submittedName>
</protein>
<dbReference type="Gene3D" id="2.40.30.170">
    <property type="match status" value="1"/>
</dbReference>
<gene>
    <name evidence="6" type="ORF">J2Z35_002128</name>
</gene>
<evidence type="ECO:0000259" key="4">
    <source>
        <dbReference type="Pfam" id="PF25973"/>
    </source>
</evidence>
<evidence type="ECO:0000256" key="2">
    <source>
        <dbReference type="ARBA" id="ARBA00023054"/>
    </source>
</evidence>
<dbReference type="Gene3D" id="2.40.50.100">
    <property type="match status" value="1"/>
</dbReference>
<dbReference type="Proteomes" id="UP001314903">
    <property type="component" value="Unassembled WGS sequence"/>
</dbReference>
<dbReference type="PANTHER" id="PTHR32347:SF14">
    <property type="entry name" value="EFFLUX SYSTEM COMPONENT YKNX-RELATED"/>
    <property type="match status" value="1"/>
</dbReference>
<dbReference type="InterPro" id="IPR058636">
    <property type="entry name" value="Beta-barrel_YknX"/>
</dbReference>
<keyword evidence="7" id="KW-1185">Reference proteome</keyword>
<dbReference type="InterPro" id="IPR050465">
    <property type="entry name" value="UPF0194_transport"/>
</dbReference>
<evidence type="ECO:0000313" key="7">
    <source>
        <dbReference type="Proteomes" id="UP001314903"/>
    </source>
</evidence>
<dbReference type="Pfam" id="PF25990">
    <property type="entry name" value="Beta-barrel_YknX"/>
    <property type="match status" value="1"/>
</dbReference>
<feature type="domain" description="YknX-like beta-barrel" evidence="5">
    <location>
        <begin position="278"/>
        <end position="346"/>
    </location>
</feature>
<feature type="domain" description="CzcB-like barrel-sandwich hybrid" evidence="4">
    <location>
        <begin position="69"/>
        <end position="256"/>
    </location>
</feature>
<organism evidence="6 7">
    <name type="scientific">Acetoanaerobium pronyense</name>
    <dbReference type="NCBI Taxonomy" id="1482736"/>
    <lineage>
        <taxon>Bacteria</taxon>
        <taxon>Bacillati</taxon>
        <taxon>Bacillota</taxon>
        <taxon>Clostridia</taxon>
        <taxon>Peptostreptococcales</taxon>
        <taxon>Filifactoraceae</taxon>
        <taxon>Acetoanaerobium</taxon>
    </lineage>
</organism>
<comment type="caution">
    <text evidence="6">The sequence shown here is derived from an EMBL/GenBank/DDBJ whole genome shotgun (WGS) entry which is preliminary data.</text>
</comment>
<dbReference type="Pfam" id="PF25973">
    <property type="entry name" value="BSH_CzcB"/>
    <property type="match status" value="1"/>
</dbReference>
<dbReference type="Gene3D" id="2.40.420.20">
    <property type="match status" value="1"/>
</dbReference>
<evidence type="ECO:0000313" key="6">
    <source>
        <dbReference type="EMBL" id="MBP2028327.1"/>
    </source>
</evidence>
<accession>A0ABS4KKM1</accession>
<keyword evidence="2 3" id="KW-0175">Coiled coil</keyword>
<comment type="subcellular location">
    <subcellularLocation>
        <location evidence="1">Cell envelope</location>
    </subcellularLocation>
</comment>
<dbReference type="RefSeq" id="WP_209661379.1">
    <property type="nucleotide sequence ID" value="NZ_JAGGLI010000026.1"/>
</dbReference>
<dbReference type="EMBL" id="JAGGLI010000026">
    <property type="protein sequence ID" value="MBP2028327.1"/>
    <property type="molecule type" value="Genomic_DNA"/>
</dbReference>
<dbReference type="SUPFAM" id="SSF111369">
    <property type="entry name" value="HlyD-like secretion proteins"/>
    <property type="match status" value="1"/>
</dbReference>
<evidence type="ECO:0000256" key="3">
    <source>
        <dbReference type="SAM" id="Coils"/>
    </source>
</evidence>
<dbReference type="PANTHER" id="PTHR32347">
    <property type="entry name" value="EFFLUX SYSTEM COMPONENT YKNX-RELATED"/>
    <property type="match status" value="1"/>
</dbReference>
<proteinExistence type="predicted"/>
<name>A0ABS4KKM1_9FIRM</name>
<dbReference type="InterPro" id="IPR058647">
    <property type="entry name" value="BSH_CzcB-like"/>
</dbReference>
<dbReference type="Gene3D" id="1.10.287.470">
    <property type="entry name" value="Helix hairpin bin"/>
    <property type="match status" value="1"/>
</dbReference>
<feature type="coiled-coil region" evidence="3">
    <location>
        <begin position="179"/>
        <end position="237"/>
    </location>
</feature>